<keyword evidence="3 17" id="KW-0479">Metal-binding</keyword>
<evidence type="ECO:0000256" key="14">
    <source>
        <dbReference type="ARBA" id="ARBA00038000"/>
    </source>
</evidence>
<evidence type="ECO:0000256" key="18">
    <source>
        <dbReference type="SAM" id="MobiDB-lite"/>
    </source>
</evidence>
<dbReference type="CDD" id="cd03271">
    <property type="entry name" value="ABC_UvrA_II"/>
    <property type="match status" value="1"/>
</dbReference>
<reference evidence="20 21" key="1">
    <citation type="journal article" date="2010" name="J. Bacteriol.">
        <title>Genome sequence of a cellulose-producing bacterium, Gluconacetobacter hansenii ATCC 23769.</title>
        <authorList>
            <person name="Iyer P.R."/>
            <person name="Geib S.M."/>
            <person name="Catchmark J."/>
            <person name="Kao T.H."/>
            <person name="Tien M."/>
        </authorList>
    </citation>
    <scope>NUCLEOTIDE SEQUENCE [LARGE SCALE GENOMIC DNA]</scope>
    <source>
        <strain evidence="20 21">ATCC 23769</strain>
    </source>
</reference>
<dbReference type="Pfam" id="PF17760">
    <property type="entry name" value="UvrA_inter"/>
    <property type="match status" value="1"/>
</dbReference>
<dbReference type="PANTHER" id="PTHR43152:SF3">
    <property type="entry name" value="UVRABC SYSTEM PROTEIN A"/>
    <property type="match status" value="1"/>
</dbReference>
<comment type="similarity">
    <text evidence="14 17">Belongs to the ABC transporter superfamily. UvrA family.</text>
</comment>
<comment type="caution">
    <text evidence="17">Lacks conserved residue(s) required for the propagation of feature annotation.</text>
</comment>
<accession>D5QCC9</accession>
<feature type="region of interest" description="Disordered" evidence="18">
    <location>
        <begin position="997"/>
        <end position="1051"/>
    </location>
</feature>
<evidence type="ECO:0000256" key="12">
    <source>
        <dbReference type="ARBA" id="ARBA00023125"/>
    </source>
</evidence>
<evidence type="ECO:0000256" key="5">
    <source>
        <dbReference type="ARBA" id="ARBA00022741"/>
    </source>
</evidence>
<feature type="compositionally biased region" description="Basic residues" evidence="18">
    <location>
        <begin position="1038"/>
        <end position="1051"/>
    </location>
</feature>
<dbReference type="Pfam" id="PF17755">
    <property type="entry name" value="UvrA_DNA-bind"/>
    <property type="match status" value="1"/>
</dbReference>
<dbReference type="GO" id="GO:0005737">
    <property type="term" value="C:cytoplasm"/>
    <property type="evidence" value="ECO:0007669"/>
    <property type="project" value="UniProtKB-SubCell"/>
</dbReference>
<evidence type="ECO:0000256" key="1">
    <source>
        <dbReference type="ARBA" id="ARBA00004496"/>
    </source>
</evidence>
<dbReference type="Gene3D" id="1.10.8.280">
    <property type="entry name" value="ABC transporter ATPase domain-like"/>
    <property type="match status" value="1"/>
</dbReference>
<dbReference type="InterPro" id="IPR041552">
    <property type="entry name" value="UvrA_DNA-bd"/>
</dbReference>
<dbReference type="GO" id="GO:0008270">
    <property type="term" value="F:zinc ion binding"/>
    <property type="evidence" value="ECO:0007669"/>
    <property type="project" value="UniProtKB-UniRule"/>
</dbReference>
<dbReference type="NCBIfam" id="TIGR00630">
    <property type="entry name" value="uvra"/>
    <property type="match status" value="1"/>
</dbReference>
<organism evidence="20 21">
    <name type="scientific">Novacetimonas hansenii ATCC 23769</name>
    <dbReference type="NCBI Taxonomy" id="714995"/>
    <lineage>
        <taxon>Bacteria</taxon>
        <taxon>Pseudomonadati</taxon>
        <taxon>Pseudomonadota</taxon>
        <taxon>Alphaproteobacteria</taxon>
        <taxon>Acetobacterales</taxon>
        <taxon>Acetobacteraceae</taxon>
        <taxon>Novacetimonas</taxon>
    </lineage>
</organism>
<dbReference type="FunFam" id="1.20.1580.10:FF:000002">
    <property type="entry name" value="UvrABC system protein A"/>
    <property type="match status" value="1"/>
</dbReference>
<comment type="subunit">
    <text evidence="17">Forms a heterotetramer with UvrB during the search for lesions.</text>
</comment>
<dbReference type="AlphaFoldDB" id="D5QCC9"/>
<comment type="caution">
    <text evidence="20">The sequence shown here is derived from an EMBL/GenBank/DDBJ whole genome shotgun (WGS) entry which is preliminary data.</text>
</comment>
<feature type="binding site" evidence="17">
    <location>
        <begin position="74"/>
        <end position="81"/>
    </location>
    <ligand>
        <name>ATP</name>
        <dbReference type="ChEBI" id="CHEBI:30616"/>
    </ligand>
</feature>
<dbReference type="Gene3D" id="3.40.50.300">
    <property type="entry name" value="P-loop containing nucleotide triphosphate hydrolases"/>
    <property type="match status" value="3"/>
</dbReference>
<proteinExistence type="inferred from homology"/>
<evidence type="ECO:0000313" key="20">
    <source>
        <dbReference type="EMBL" id="EFG85325.1"/>
    </source>
</evidence>
<name>D5QCC9_NOVHA</name>
<keyword evidence="12 17" id="KW-0238">DNA-binding</keyword>
<keyword evidence="11 17" id="KW-0267">Excision nuclease</keyword>
<dbReference type="InterPro" id="IPR017871">
    <property type="entry name" value="ABC_transporter-like_CS"/>
</dbReference>
<dbReference type="NCBIfam" id="NF001503">
    <property type="entry name" value="PRK00349.1"/>
    <property type="match status" value="1"/>
</dbReference>
<keyword evidence="8 17" id="KW-0863">Zinc-finger</keyword>
<dbReference type="EMBL" id="ADTV01000009">
    <property type="protein sequence ID" value="EFG85325.1"/>
    <property type="molecule type" value="Genomic_DNA"/>
</dbReference>
<evidence type="ECO:0000256" key="16">
    <source>
        <dbReference type="ARBA" id="ARBA00042156"/>
    </source>
</evidence>
<dbReference type="GO" id="GO:0005524">
    <property type="term" value="F:ATP binding"/>
    <property type="evidence" value="ECO:0007669"/>
    <property type="project" value="UniProtKB-UniRule"/>
</dbReference>
<dbReference type="PROSITE" id="PS00211">
    <property type="entry name" value="ABC_TRANSPORTER_1"/>
    <property type="match status" value="2"/>
</dbReference>
<dbReference type="GO" id="GO:0009381">
    <property type="term" value="F:excinuclease ABC activity"/>
    <property type="evidence" value="ECO:0007669"/>
    <property type="project" value="UniProtKB-UniRule"/>
</dbReference>
<keyword evidence="5 17" id="KW-0547">Nucleotide-binding</keyword>
<evidence type="ECO:0000256" key="6">
    <source>
        <dbReference type="ARBA" id="ARBA00022763"/>
    </source>
</evidence>
<feature type="region of interest" description="Disordered" evidence="18">
    <location>
        <begin position="1"/>
        <end position="39"/>
    </location>
</feature>
<gene>
    <name evidence="17 20" type="primary">uvrA</name>
    <name evidence="20" type="ORF">GXY_03908</name>
</gene>
<sequence>MSGMGTEQHGNITFGPHAASVGQEDNMDDSSPARAGAGVQHVTGPAIRVRGARAHNLKDIDVDIPRDALTVMTGLSGSGKSSLAFDTIYAEGQRRYVESLSAYARQFLELMGKPDVDSIEGLSPAISIEQKTTSKNPRSTVGTVTEIHDYMRLLWARAGVPYSPATGLPIEAQTISQMVDRVMAMPEGTRLMLLAPVLRDRKGECRKELADLQRKGFTRVKVDGTLYEIADVPDLNRRLRHTVEAVVDRIVVREGLESRLADSFETALSLSDGLVYAEEVRRATDESDDTPTERTVFSSRFACPVSGFTLEEIEPRLFSFNAPQGACPACDGIGLETFFDPHLVVPDEGLSLAGGAIAPWRNSQSPYYQQTLAGVAAHYGVSMDTPWRDLPQEVRDVILDGGRDPIAFTYRDDRRSYTLTKPFEGVVTNLRRRMAETDSVWVREELSRYQSEKPCHVCHGARLRPEALSVKVAGLNIAQASDMPIRRALEWFATVEETLSPQRAEIARRILREILDRLRFLDDVGLDYLTLSRGSATLSGGESQRIRLASQIGSGLTGVLYVLDEPSIGLHQRDNERLLGTLERLKRLGNTLIVVEHDEDAIRAADWLIDMGPGAGVNGGNVVACGTPQQVAANPDSLTGAYLSGRKRIEVPAQRRPIDPARELVLRGACGNNLKDVTARFPLGTFTCVTGVSGGGKSTLVIDTLYKALSRRLMGSGQNPAPYRDIDGIEQLDKIIDIDQSPIGRTPRSNPATYTDLFTPIRDWFAELPESKARGYKAGRFSFNVKGGRCEACQGDGVLKIEMHFLPDVFVTCDTCKGARYNRETLEVKFRGQSIADVLAMSVDEALPFFSAVPRIRDRLAILQKVGLGYVALGQQATTLSGGEAQRVKLSKELARRATGRTLYILDEPTTGLHTEDVRKLLEVLHALVAQGNTVVVIEHNLEVIKTADWVIDMGPEGGDGGGRIVAEGTPEDIAATSASHTGRFLRPLLRGAGAKAAKAALAQQPGDAPAKQSPGRKGVKKTPAASKTRTVAAKVTPKAKKGGKKPMKGG</sequence>
<dbReference type="Gene3D" id="3.30.190.20">
    <property type="match status" value="1"/>
</dbReference>
<keyword evidence="10 17" id="KW-0067">ATP-binding</keyword>
<dbReference type="GO" id="GO:0006289">
    <property type="term" value="P:nucleotide-excision repair"/>
    <property type="evidence" value="ECO:0007669"/>
    <property type="project" value="UniProtKB-UniRule"/>
</dbReference>
<evidence type="ECO:0000256" key="17">
    <source>
        <dbReference type="HAMAP-Rule" id="MF_00205"/>
    </source>
</evidence>
<evidence type="ECO:0000256" key="10">
    <source>
        <dbReference type="ARBA" id="ARBA00022840"/>
    </source>
</evidence>
<dbReference type="GO" id="GO:0003677">
    <property type="term" value="F:DNA binding"/>
    <property type="evidence" value="ECO:0007669"/>
    <property type="project" value="UniProtKB-UniRule"/>
</dbReference>
<dbReference type="Proteomes" id="UP000006468">
    <property type="component" value="Chromosome"/>
</dbReference>
<feature type="binding site" evidence="17">
    <location>
        <begin position="691"/>
        <end position="698"/>
    </location>
    <ligand>
        <name>ATP</name>
        <dbReference type="ChEBI" id="CHEBI:30616"/>
    </ligand>
</feature>
<dbReference type="PANTHER" id="PTHR43152">
    <property type="entry name" value="UVRABC SYSTEM PROTEIN A"/>
    <property type="match status" value="1"/>
</dbReference>
<comment type="function">
    <text evidence="17">The UvrABC repair system catalyzes the recognition and processing of DNA lesions. UvrA is an ATPase and a DNA-binding protein. A damage recognition complex composed of 2 UvrA and 2 UvrB subunits scans DNA for abnormalities. When the presence of a lesion has been verified by UvrB, the UvrA molecules dissociate.</text>
</comment>
<keyword evidence="9 17" id="KW-0862">Zinc</keyword>
<evidence type="ECO:0000256" key="2">
    <source>
        <dbReference type="ARBA" id="ARBA00022490"/>
    </source>
</evidence>
<evidence type="ECO:0000313" key="21">
    <source>
        <dbReference type="Proteomes" id="UP000006468"/>
    </source>
</evidence>
<keyword evidence="7 17" id="KW-0228">DNA excision</keyword>
<keyword evidence="4 17" id="KW-0677">Repeat</keyword>
<dbReference type="GO" id="GO:0009432">
    <property type="term" value="P:SOS response"/>
    <property type="evidence" value="ECO:0007669"/>
    <property type="project" value="UniProtKB-UniRule"/>
</dbReference>
<dbReference type="InterPro" id="IPR041102">
    <property type="entry name" value="UvrA_inter"/>
</dbReference>
<protein>
    <recommendedName>
        <fullName evidence="15 17">UvrABC system protein A</fullName>
        <shortName evidence="17">UvrA protein</shortName>
    </recommendedName>
    <alternativeName>
        <fullName evidence="16 17">Excinuclease ABC subunit A</fullName>
    </alternativeName>
</protein>
<dbReference type="HAMAP" id="MF_00205">
    <property type="entry name" value="UvrA"/>
    <property type="match status" value="1"/>
</dbReference>
<dbReference type="Gene3D" id="1.20.1580.10">
    <property type="entry name" value="ABC transporter ATPase like domain"/>
    <property type="match status" value="3"/>
</dbReference>
<feature type="domain" description="ABC transporter" evidence="19">
    <location>
        <begin position="655"/>
        <end position="987"/>
    </location>
</feature>
<keyword evidence="6 17" id="KW-0227">DNA damage</keyword>
<evidence type="ECO:0000256" key="11">
    <source>
        <dbReference type="ARBA" id="ARBA00022881"/>
    </source>
</evidence>
<feature type="compositionally biased region" description="Low complexity" evidence="18">
    <location>
        <begin position="1028"/>
        <end position="1037"/>
    </location>
</feature>
<evidence type="ECO:0000256" key="13">
    <source>
        <dbReference type="ARBA" id="ARBA00023204"/>
    </source>
</evidence>
<keyword evidence="17" id="KW-0742">SOS response</keyword>
<dbReference type="InterPro" id="IPR004602">
    <property type="entry name" value="UvrA"/>
</dbReference>
<feature type="compositionally biased region" description="Low complexity" evidence="18">
    <location>
        <begin position="997"/>
        <end position="1006"/>
    </location>
</feature>
<evidence type="ECO:0000256" key="8">
    <source>
        <dbReference type="ARBA" id="ARBA00022771"/>
    </source>
</evidence>
<dbReference type="GO" id="GO:0009380">
    <property type="term" value="C:excinuclease repair complex"/>
    <property type="evidence" value="ECO:0007669"/>
    <property type="project" value="InterPro"/>
</dbReference>
<dbReference type="InterPro" id="IPR003439">
    <property type="entry name" value="ABC_transporter-like_ATP-bd"/>
</dbReference>
<evidence type="ECO:0000256" key="9">
    <source>
        <dbReference type="ARBA" id="ARBA00022833"/>
    </source>
</evidence>
<dbReference type="SUPFAM" id="SSF52540">
    <property type="entry name" value="P-loop containing nucleoside triphosphate hydrolases"/>
    <property type="match status" value="2"/>
</dbReference>
<feature type="zinc finger region" description="C4-type" evidence="17">
    <location>
        <begin position="790"/>
        <end position="816"/>
    </location>
</feature>
<evidence type="ECO:0000256" key="4">
    <source>
        <dbReference type="ARBA" id="ARBA00022737"/>
    </source>
</evidence>
<dbReference type="InterPro" id="IPR027417">
    <property type="entry name" value="P-loop_NTPase"/>
</dbReference>
<dbReference type="CDD" id="cd03270">
    <property type="entry name" value="ABC_UvrA_I"/>
    <property type="match status" value="1"/>
</dbReference>
<comment type="subcellular location">
    <subcellularLocation>
        <location evidence="1 17">Cytoplasm</location>
    </subcellularLocation>
</comment>
<keyword evidence="13 17" id="KW-0234">DNA repair</keyword>
<evidence type="ECO:0000259" key="19">
    <source>
        <dbReference type="PROSITE" id="PS50893"/>
    </source>
</evidence>
<evidence type="ECO:0000256" key="7">
    <source>
        <dbReference type="ARBA" id="ARBA00022769"/>
    </source>
</evidence>
<dbReference type="GO" id="GO:0016887">
    <property type="term" value="F:ATP hydrolysis activity"/>
    <property type="evidence" value="ECO:0007669"/>
    <property type="project" value="InterPro"/>
</dbReference>
<evidence type="ECO:0000256" key="3">
    <source>
        <dbReference type="ARBA" id="ARBA00022723"/>
    </source>
</evidence>
<dbReference type="HOGENOM" id="CLU_001370_0_2_5"/>
<keyword evidence="2 17" id="KW-0963">Cytoplasm</keyword>
<evidence type="ECO:0000256" key="15">
    <source>
        <dbReference type="ARBA" id="ARBA00039316"/>
    </source>
</evidence>
<dbReference type="PROSITE" id="PS50893">
    <property type="entry name" value="ABC_TRANSPORTER_2"/>
    <property type="match status" value="1"/>
</dbReference>